<organism evidence="6 7">
    <name type="scientific">Candidatus Raskinella chloraquaticus</name>
    <dbReference type="NCBI Taxonomy" id="1951219"/>
    <lineage>
        <taxon>Bacteria</taxon>
        <taxon>Pseudomonadati</taxon>
        <taxon>Pseudomonadota</taxon>
        <taxon>Alphaproteobacteria</taxon>
        <taxon>Hyphomicrobiales</taxon>
        <taxon>Phreatobacteraceae</taxon>
        <taxon>Candidatus Raskinella</taxon>
    </lineage>
</organism>
<dbReference type="RefSeq" id="WP_376802287.1">
    <property type="nucleotide sequence ID" value="NZ_DBNB01000034.1"/>
</dbReference>
<keyword evidence="3" id="KW-0574">Periplasm</keyword>
<dbReference type="GO" id="GO:0016829">
    <property type="term" value="F:lyase activity"/>
    <property type="evidence" value="ECO:0007669"/>
    <property type="project" value="UniProtKB-KW"/>
</dbReference>
<comment type="caution">
    <text evidence="6">The sequence shown here is derived from an EMBL/GenBank/DDBJ whole genome shotgun (WGS) entry which is preliminary data.</text>
</comment>
<dbReference type="AlphaFoldDB" id="A0A1W9HY08"/>
<comment type="subcellular location">
    <subcellularLocation>
        <location evidence="1">Periplasm</location>
    </subcellularLocation>
</comment>
<dbReference type="InterPro" id="IPR008929">
    <property type="entry name" value="Chondroitin_lyas"/>
</dbReference>
<reference evidence="6 7" key="1">
    <citation type="journal article" date="2017" name="Water Res.">
        <title>Comammox in drinking water systems.</title>
        <authorList>
            <person name="Wang Y."/>
            <person name="Ma L."/>
            <person name="Mao Y."/>
            <person name="Jiang X."/>
            <person name="Xia Y."/>
            <person name="Yu K."/>
            <person name="Li B."/>
            <person name="Zhang T."/>
        </authorList>
    </citation>
    <scope>NUCLEOTIDE SEQUENCE [LARGE SCALE GENOMIC DNA]</scope>
    <source>
        <strain evidence="6">SG_bin8</strain>
    </source>
</reference>
<proteinExistence type="predicted"/>
<evidence type="ECO:0000256" key="1">
    <source>
        <dbReference type="ARBA" id="ARBA00004418"/>
    </source>
</evidence>
<dbReference type="Pfam" id="PF07940">
    <property type="entry name" value="Hepar_II_III_C"/>
    <property type="match status" value="1"/>
</dbReference>
<feature type="domain" description="Heparinase II/III-like C-terminal" evidence="5">
    <location>
        <begin position="315"/>
        <end position="555"/>
    </location>
</feature>
<dbReference type="Gene3D" id="2.70.98.70">
    <property type="match status" value="1"/>
</dbReference>
<accession>A0A1W9HY08</accession>
<dbReference type="GO" id="GO:0042597">
    <property type="term" value="C:periplasmic space"/>
    <property type="evidence" value="ECO:0007669"/>
    <property type="project" value="UniProtKB-SubCell"/>
</dbReference>
<evidence type="ECO:0000313" key="6">
    <source>
        <dbReference type="EMBL" id="OQW52345.1"/>
    </source>
</evidence>
<keyword evidence="2" id="KW-0732">Signal</keyword>
<evidence type="ECO:0000259" key="5">
    <source>
        <dbReference type="Pfam" id="PF07940"/>
    </source>
</evidence>
<dbReference type="EMBL" id="LWDL01000013">
    <property type="protein sequence ID" value="OQW52345.1"/>
    <property type="molecule type" value="Genomic_DNA"/>
</dbReference>
<protein>
    <recommendedName>
        <fullName evidence="5">Heparinase II/III-like C-terminal domain-containing protein</fullName>
    </recommendedName>
</protein>
<keyword evidence="4" id="KW-0456">Lyase</keyword>
<dbReference type="InterPro" id="IPR012480">
    <property type="entry name" value="Hepar_II_III_C"/>
</dbReference>
<dbReference type="PANTHER" id="PTHR39210:SF1">
    <property type="entry name" value="HEPARIN-SULFATE LYASE"/>
    <property type="match status" value="1"/>
</dbReference>
<sequence>MARAKSEAGARSVRRQVLGDVVRGFVAAAAQGPLRRMMHGWSPSAPMVAVPNPLRAGNLRRGESLLAGKFTVAGRIIENEASEALALAPPTADWASYIHGFAWLRDLAAIEGGEAESMARLLVDSWVRMNVRSKAWTLPLASTRLIAILSDAPLLLGGADRSFYTRFRHMIADHVAYLRNGVWLGLASSSRDEILALVAVTQAHLVIDPLPASLAYFSKKLERVLGRDLYTDGGHVSRNPEAVLELLVALIPLRDLYVTREVPPPSGLLLAVERMLPMLRFFSHPDGALVMMNGMGPTDSETLANVLGSDDVGGRPALEAQGSGYQRLEAPGGALILDCGFTPPARNAAEAHAGTLAFEFSAQGERLVVNCGIPAYQRAPWRHFTRRTAAHSTLTVDDRTSSRIIRFAGREILDAGPTHIPVVRAKDGEITMVSASHDGYAKLFGLIHQRTLWLAQDGRRLDGEDRLEALNAWSGRNTHPFAIRFHLHPDIRPSLADTGDTVILATPGGSYWAFRVPGGRVEIEESAFLGEMGRAPRSAQLVIRGESGRDVAISWFFALLKAGSAS</sequence>
<evidence type="ECO:0000256" key="4">
    <source>
        <dbReference type="ARBA" id="ARBA00023239"/>
    </source>
</evidence>
<dbReference type="PANTHER" id="PTHR39210">
    <property type="entry name" value="HEPARIN-SULFATE LYASE"/>
    <property type="match status" value="1"/>
</dbReference>
<gene>
    <name evidence="6" type="ORF">A4S15_08190</name>
</gene>
<evidence type="ECO:0000256" key="2">
    <source>
        <dbReference type="ARBA" id="ARBA00022729"/>
    </source>
</evidence>
<dbReference type="Gene3D" id="1.50.10.100">
    <property type="entry name" value="Chondroitin AC/alginate lyase"/>
    <property type="match status" value="1"/>
</dbReference>
<dbReference type="Proteomes" id="UP000192872">
    <property type="component" value="Unassembled WGS sequence"/>
</dbReference>
<evidence type="ECO:0000313" key="7">
    <source>
        <dbReference type="Proteomes" id="UP000192872"/>
    </source>
</evidence>
<name>A0A1W9HY08_9HYPH</name>
<dbReference type="STRING" id="1827387.A4S15_08190"/>
<evidence type="ECO:0000256" key="3">
    <source>
        <dbReference type="ARBA" id="ARBA00022764"/>
    </source>
</evidence>